<reference evidence="3" key="2">
    <citation type="journal article" date="2021" name="Sci. Data">
        <title>Chromosome-scale genome sequencing, assembly and annotation of six genomes from subfamily Leishmaniinae.</title>
        <authorList>
            <person name="Almutairi H."/>
            <person name="Urbaniak M.D."/>
            <person name="Bates M.D."/>
            <person name="Jariyapan N."/>
            <person name="Kwakye-Nuako G."/>
            <person name="Thomaz Soccol V."/>
            <person name="Al-Salem W.S."/>
            <person name="Dillon R.J."/>
            <person name="Bates P.A."/>
            <person name="Gatherer D."/>
        </authorList>
    </citation>
    <scope>NUCLEOTIDE SEQUENCE [LARGE SCALE GENOMIC DNA]</scope>
</reference>
<proteinExistence type="predicted"/>
<dbReference type="RefSeq" id="XP_067174916.1">
    <property type="nucleotide sequence ID" value="XM_067318811.1"/>
</dbReference>
<accession>A0A836GZ81</accession>
<feature type="compositionally biased region" description="Polar residues" evidence="1">
    <location>
        <begin position="364"/>
        <end position="383"/>
    </location>
</feature>
<feature type="compositionally biased region" description="Low complexity" evidence="1">
    <location>
        <begin position="217"/>
        <end position="238"/>
    </location>
</feature>
<feature type="compositionally biased region" description="Low complexity" evidence="1">
    <location>
        <begin position="342"/>
        <end position="354"/>
    </location>
</feature>
<feature type="compositionally biased region" description="Low complexity" evidence="1">
    <location>
        <begin position="148"/>
        <end position="164"/>
    </location>
</feature>
<feature type="compositionally biased region" description="Pro residues" evidence="1">
    <location>
        <begin position="97"/>
        <end position="107"/>
    </location>
</feature>
<sequence length="598" mass="61840">MLDFPEWVAGEIVEEDVGEYLDARSAHAAKMPKKMRPQGRIPPKKDTKLSASPKALVGFVPLVDCEIVDDDLAGKGLAVSPSSPSLDSRQLSKAPPLRHPPPQPKVPLAPTKESGAASTPSAAALSTARPRPCSSSTAGASVDHRGSKAPSASQSPTSTATAPSGTGRPSATLQNSDSRRRPSPTSRSRSSEQSGSAVTPPPTGCQKTDPTSTPNKGASRVFSSRVSVSSGEGGAASECENSVGITAAPLSAPPGMSLPALQSETVRARNNTVRKSFSAETPAPLQVKIPSQAPLSAGASGSSSVPVDRAVSSGNVALASFTRVMNRRSSFRGTVSSTYAARGSRAAADVAAPAPSDPLKSVRSETNALRPSHSPQTVPSASEQRARLHAKGDPGPSCDDYSYGGFFMMGGAPGYQPKDSLAGAQSCAAASSGASSTDYSVLRAAYDAYAHGLRKTGSSTVLPHIGPSLAYTTKEVRDFIACPSSLPAVSGQGSDAMPTAAQQHSRPPRYSVPTGVLAALTQSFSSKRTVNKSETTRTKAPSAAPARAVGDKEEEVNEEGEEKDPRESSNSPSSDMHRTPGSNKNRLLRRRGMDFDEV</sequence>
<organism evidence="2 3">
    <name type="scientific">Leishmania martiniquensis</name>
    <dbReference type="NCBI Taxonomy" id="1580590"/>
    <lineage>
        <taxon>Eukaryota</taxon>
        <taxon>Discoba</taxon>
        <taxon>Euglenozoa</taxon>
        <taxon>Kinetoplastea</taxon>
        <taxon>Metakinetoplastina</taxon>
        <taxon>Trypanosomatida</taxon>
        <taxon>Trypanosomatidae</taxon>
        <taxon>Leishmaniinae</taxon>
        <taxon>Leishmania</taxon>
    </lineage>
</organism>
<feature type="region of interest" description="Disordered" evidence="1">
    <location>
        <begin position="27"/>
        <end position="50"/>
    </location>
</feature>
<feature type="region of interest" description="Disordered" evidence="1">
    <location>
        <begin position="487"/>
        <end position="511"/>
    </location>
</feature>
<feature type="region of interest" description="Disordered" evidence="1">
    <location>
        <begin position="74"/>
        <end position="285"/>
    </location>
</feature>
<comment type="caution">
    <text evidence="2">The sequence shown here is derived from an EMBL/GenBank/DDBJ whole genome shotgun (WGS) entry which is preliminary data.</text>
</comment>
<dbReference type="Proteomes" id="UP000673552">
    <property type="component" value="Unassembled WGS sequence"/>
</dbReference>
<evidence type="ECO:0000313" key="2">
    <source>
        <dbReference type="EMBL" id="KAG5467008.1"/>
    </source>
</evidence>
<dbReference type="EMBL" id="JAFEUZ010000035">
    <property type="protein sequence ID" value="KAG5467008.1"/>
    <property type="molecule type" value="Genomic_DNA"/>
</dbReference>
<reference evidence="3" key="1">
    <citation type="journal article" date="2021" name="Microbiol. Resour. Announc.">
        <title>LGAAP: Leishmaniinae Genome Assembly and Annotation Pipeline.</title>
        <authorList>
            <person name="Almutairi H."/>
            <person name="Urbaniak M.D."/>
            <person name="Bates M.D."/>
            <person name="Jariyapan N."/>
            <person name="Kwakye-Nuako G."/>
            <person name="Thomaz-Soccol V."/>
            <person name="Al-Salem W.S."/>
            <person name="Dillon R.J."/>
            <person name="Bates P.A."/>
            <person name="Gatherer D."/>
        </authorList>
    </citation>
    <scope>NUCLEOTIDE SEQUENCE [LARGE SCALE GENOMIC DNA]</scope>
</reference>
<evidence type="ECO:0000256" key="1">
    <source>
        <dbReference type="SAM" id="MobiDB-lite"/>
    </source>
</evidence>
<gene>
    <name evidence="2" type="ORF">LSCM1_01187</name>
</gene>
<feature type="compositionally biased region" description="Low complexity" evidence="1">
    <location>
        <begin position="183"/>
        <end position="196"/>
    </location>
</feature>
<feature type="region of interest" description="Disordered" evidence="1">
    <location>
        <begin position="342"/>
        <end position="396"/>
    </location>
</feature>
<feature type="compositionally biased region" description="Acidic residues" evidence="1">
    <location>
        <begin position="552"/>
        <end position="562"/>
    </location>
</feature>
<dbReference type="GeneID" id="92511323"/>
<evidence type="ECO:0000313" key="3">
    <source>
        <dbReference type="Proteomes" id="UP000673552"/>
    </source>
</evidence>
<feature type="compositionally biased region" description="Low complexity" evidence="1">
    <location>
        <begin position="116"/>
        <end position="132"/>
    </location>
</feature>
<feature type="compositionally biased region" description="Polar residues" evidence="1">
    <location>
        <begin position="80"/>
        <end position="91"/>
    </location>
</feature>
<dbReference type="AlphaFoldDB" id="A0A836GZ81"/>
<feature type="compositionally biased region" description="Polar residues" evidence="1">
    <location>
        <begin position="205"/>
        <end position="216"/>
    </location>
</feature>
<dbReference type="OrthoDB" id="267124at2759"/>
<name>A0A836GZ81_9TRYP</name>
<feature type="compositionally biased region" description="Polar residues" evidence="1">
    <location>
        <begin position="568"/>
        <end position="585"/>
    </location>
</feature>
<feature type="region of interest" description="Disordered" evidence="1">
    <location>
        <begin position="526"/>
        <end position="598"/>
    </location>
</feature>
<dbReference type="KEGG" id="lmat:92511323"/>
<feature type="compositionally biased region" description="Polar residues" evidence="1">
    <location>
        <begin position="260"/>
        <end position="279"/>
    </location>
</feature>
<protein>
    <submittedName>
        <fullName evidence="2">Uncharacterized protein</fullName>
    </submittedName>
</protein>
<keyword evidence="3" id="KW-1185">Reference proteome</keyword>